<proteinExistence type="predicted"/>
<dbReference type="RefSeq" id="WP_147187959.1">
    <property type="nucleotide sequence ID" value="NZ_CP042435.1"/>
</dbReference>
<feature type="domain" description="BT4734-like N-terminal" evidence="1">
    <location>
        <begin position="53"/>
        <end position="171"/>
    </location>
</feature>
<dbReference type="Proteomes" id="UP000321533">
    <property type="component" value="Chromosome"/>
</dbReference>
<name>A0A5B8V4P0_9BACT</name>
<gene>
    <name evidence="2" type="ORF">FRZ67_02120</name>
</gene>
<evidence type="ECO:0000313" key="2">
    <source>
        <dbReference type="EMBL" id="QEC66159.1"/>
    </source>
</evidence>
<accession>A0A5B8V4P0</accession>
<dbReference type="InterPro" id="IPR025048">
    <property type="entry name" value="DUF3987"/>
</dbReference>
<dbReference type="Pfam" id="PF13148">
    <property type="entry name" value="DUF3987"/>
    <property type="match status" value="1"/>
</dbReference>
<dbReference type="InterPro" id="IPR014907">
    <property type="entry name" value="BT4734-like_N"/>
</dbReference>
<dbReference type="AlphaFoldDB" id="A0A5B8V4P0"/>
<evidence type="ECO:0000259" key="1">
    <source>
        <dbReference type="Pfam" id="PF08800"/>
    </source>
</evidence>
<sequence>MASATIFKGFNNPVENTSLIILTKQIKEGKFKEEVERVTALAQHGNKDEADKLKKQLLAFTPSGTFEGGRKMEFLIQYSQFIILDLDKLTPEQLQAAFDKAAANPYTFCCFRSPSGNGLKILIEVTSTQEHHEQAYKQVADHYELQTGLPIDRSGKDITRLCFVSYDPQAYRTINNEKFPVIINGTVQKESQEPTPAKQVVATPEEANEFALAFEMQINFTNQKSEYGPNNRNNYIYLLASNCNRAGIPEQDTLQLCLQRFDLDAKEVTTSVRSAYNYHTNEFAKFANVAKLQTDKEQNTEDYLKNTPSIPAELYNQMPEILKQGALAFMDERERDVFLTGALGILSGCLPNVKGIYAQQEVFPNLFTFAIAPAASGKGALKFAKQLADEYHTQVLNASKEADALYQQQEAAHKQALRNCKRGETVNEELPVKPAFKVVYIPANTSYAKILSHLEQNEGTGIICETEADTLGNVFKQEWGSYSDMLRKSFHHERLSSSRKTNNEFTEVNNPCLSIALSGTPNQVTGLIASAEDGLFSRFLFYAFKVEQLWKDVSPYGSHVNLTDHFRNLSLQVYSLVKFLKMGETNVTLSKSQWQQLNQCCTTWLQDITTFTSEDAASIVKRLGLILYRMAMLFTAVRKFENAEAAEQVQCTDTDFDTALRLTEIFMQHSILMFNNLPKQQNATVFQTGDNKRKFFEALPKEFTRAEAVELGKQHKLSPRSVDDLLHNATPGILTKLKAGHYQKI</sequence>
<dbReference type="EMBL" id="CP042435">
    <property type="protein sequence ID" value="QEC66159.1"/>
    <property type="molecule type" value="Genomic_DNA"/>
</dbReference>
<dbReference type="KEGG" id="pgin:FRZ67_02120"/>
<evidence type="ECO:0000313" key="3">
    <source>
        <dbReference type="Proteomes" id="UP000321533"/>
    </source>
</evidence>
<organism evidence="2 3">
    <name type="scientific">Panacibacter ginsenosidivorans</name>
    <dbReference type="NCBI Taxonomy" id="1813871"/>
    <lineage>
        <taxon>Bacteria</taxon>
        <taxon>Pseudomonadati</taxon>
        <taxon>Bacteroidota</taxon>
        <taxon>Chitinophagia</taxon>
        <taxon>Chitinophagales</taxon>
        <taxon>Chitinophagaceae</taxon>
        <taxon>Panacibacter</taxon>
    </lineage>
</organism>
<keyword evidence="3" id="KW-1185">Reference proteome</keyword>
<dbReference type="Pfam" id="PF08800">
    <property type="entry name" value="BT4734-like_N"/>
    <property type="match status" value="1"/>
</dbReference>
<reference evidence="2 3" key="1">
    <citation type="journal article" date="2016" name="Int. J. Syst. Evol. Microbiol.">
        <title>Panacibacter ginsenosidivorans gen. nov., sp. nov., with ginsenoside converting activity isolated from soil of a ginseng field.</title>
        <authorList>
            <person name="Siddiqi M.Z."/>
            <person name="Muhammad Shafi S."/>
            <person name="Choi K.D."/>
            <person name="Im W.T."/>
        </authorList>
    </citation>
    <scope>NUCLEOTIDE SEQUENCE [LARGE SCALE GENOMIC DNA]</scope>
    <source>
        <strain evidence="2 3">Gsoil1550</strain>
    </source>
</reference>
<protein>
    <submittedName>
        <fullName evidence="2">DUF3987 domain-containing protein</fullName>
    </submittedName>
</protein>
<dbReference type="OrthoDB" id="1522635at2"/>